<comment type="caution">
    <text evidence="2">The sequence shown here is derived from an EMBL/GenBank/DDBJ whole genome shotgun (WGS) entry which is preliminary data.</text>
</comment>
<evidence type="ECO:0000313" key="3">
    <source>
        <dbReference type="Proteomes" id="UP001321473"/>
    </source>
</evidence>
<evidence type="ECO:0000313" key="2">
    <source>
        <dbReference type="EMBL" id="KAK8783514.1"/>
    </source>
</evidence>
<keyword evidence="3" id="KW-1185">Reference proteome</keyword>
<dbReference type="EMBL" id="JARKHS020005477">
    <property type="protein sequence ID" value="KAK8783514.1"/>
    <property type="molecule type" value="Genomic_DNA"/>
</dbReference>
<accession>A0AAQ4F8I3</accession>
<keyword evidence="1" id="KW-0812">Transmembrane</keyword>
<reference evidence="2 3" key="1">
    <citation type="journal article" date="2023" name="Arcadia Sci">
        <title>De novo assembly of a long-read Amblyomma americanum tick genome.</title>
        <authorList>
            <person name="Chou S."/>
            <person name="Poskanzer K.E."/>
            <person name="Rollins M."/>
            <person name="Thuy-Boun P.S."/>
        </authorList>
    </citation>
    <scope>NUCLEOTIDE SEQUENCE [LARGE SCALE GENOMIC DNA]</scope>
    <source>
        <strain evidence="2">F_SG_1</strain>
        <tissue evidence="2">Salivary glands</tissue>
    </source>
</reference>
<dbReference type="InterPro" id="IPR026620">
    <property type="entry name" value="TMEM177"/>
</dbReference>
<protein>
    <submittedName>
        <fullName evidence="2">Uncharacterized protein</fullName>
    </submittedName>
</protein>
<dbReference type="Proteomes" id="UP001321473">
    <property type="component" value="Unassembled WGS sequence"/>
</dbReference>
<dbReference type="PANTHER" id="PTHR21824:SF4">
    <property type="entry name" value="TRANSMEMBRANE PROTEIN 177"/>
    <property type="match status" value="1"/>
</dbReference>
<proteinExistence type="predicted"/>
<dbReference type="PANTHER" id="PTHR21824">
    <property type="entry name" value="TRANSMEMBRANE PROTEIN 177"/>
    <property type="match status" value="1"/>
</dbReference>
<evidence type="ECO:0000256" key="1">
    <source>
        <dbReference type="SAM" id="Phobius"/>
    </source>
</evidence>
<dbReference type="AlphaFoldDB" id="A0AAQ4F8I3"/>
<sequence>MAGLLPHTHLLNYYKDIVRAYKDGMPMRLDPVVAERAHQVLQSVDISKQQKENVRFFPVPMLDTFFAGSTTGTKGAIIGLPVTFSYVKKEDVQTKSLLIRGSEEPAWETREGEMFKDSLVLSDKAQRFVIARDIYWASTYYVEIQSTVLSFSAFNCYVMARLANEKLPFLSRVPRALRVFWYGIIVAFNATMYICFKDGMSQYWDKEADHRAAALGRDYVEGGIEYYEKVLRRNRALRDLLGNEGAKYYTSKGNINRLLRTDHVPLTHRLDRLRSRLHVSDESESELTA</sequence>
<name>A0AAQ4F8I3_AMBAM</name>
<feature type="transmembrane region" description="Helical" evidence="1">
    <location>
        <begin position="179"/>
        <end position="196"/>
    </location>
</feature>
<organism evidence="2 3">
    <name type="scientific">Amblyomma americanum</name>
    <name type="common">Lone star tick</name>
    <dbReference type="NCBI Taxonomy" id="6943"/>
    <lineage>
        <taxon>Eukaryota</taxon>
        <taxon>Metazoa</taxon>
        <taxon>Ecdysozoa</taxon>
        <taxon>Arthropoda</taxon>
        <taxon>Chelicerata</taxon>
        <taxon>Arachnida</taxon>
        <taxon>Acari</taxon>
        <taxon>Parasitiformes</taxon>
        <taxon>Ixodida</taxon>
        <taxon>Ixodoidea</taxon>
        <taxon>Ixodidae</taxon>
        <taxon>Amblyomminae</taxon>
        <taxon>Amblyomma</taxon>
    </lineage>
</organism>
<keyword evidence="1" id="KW-1133">Transmembrane helix</keyword>
<gene>
    <name evidence="2" type="ORF">V5799_010117</name>
</gene>
<keyword evidence="1" id="KW-0472">Membrane</keyword>
<dbReference type="GO" id="GO:0016020">
    <property type="term" value="C:membrane"/>
    <property type="evidence" value="ECO:0007669"/>
    <property type="project" value="TreeGrafter"/>
</dbReference>